<sequence length="114" mass="13158">MPYINSKVTVKLSEENKENLKAKMGQIISDLPGKSEEWLMVSFNDGETIYFRGNKMDKAAFVDVRMFGKADRQHKNKVAQMLCSLLESEVDIPQENIYVTFSEVEDWGWNGELF</sequence>
<evidence type="ECO:0000256" key="11">
    <source>
        <dbReference type="ARBA" id="ARBA00042730"/>
    </source>
</evidence>
<evidence type="ECO:0000256" key="8">
    <source>
        <dbReference type="ARBA" id="ARBA00039086"/>
    </source>
</evidence>
<dbReference type="PANTHER" id="PTHR11954">
    <property type="entry name" value="D-DOPACHROME DECARBOXYLASE"/>
    <property type="match status" value="1"/>
</dbReference>
<dbReference type="EC" id="5.3.2.1" evidence="8"/>
<protein>
    <recommendedName>
        <fullName evidence="11">L-dopachrome isomerase</fullName>
        <ecNumber evidence="8">5.3.2.1</ecNumber>
        <ecNumber evidence="7">5.3.3.12</ecNumber>
    </recommendedName>
    <alternativeName>
        <fullName evidence="9">L-dopachrome tautomerase</fullName>
    </alternativeName>
    <alternativeName>
        <fullName evidence="10">Phenylpyruvate tautomerase</fullName>
    </alternativeName>
</protein>
<keyword evidence="13" id="KW-1185">Reference proteome</keyword>
<evidence type="ECO:0000256" key="5">
    <source>
        <dbReference type="ARBA" id="ARBA00036735"/>
    </source>
</evidence>
<reference evidence="12 13" key="1">
    <citation type="journal article" date="2024" name="Int. J. Syst. Evol. Microbiol.">
        <title>Clostridium omnivorum sp. nov., isolated from anoxic soil under the treatment of reductive soil disinfestation.</title>
        <authorList>
            <person name="Ueki A."/>
            <person name="Tonouchi A."/>
            <person name="Kaku N."/>
            <person name="Honma S."/>
            <person name="Ueki K."/>
        </authorList>
    </citation>
    <scope>NUCLEOTIDE SEQUENCE [LARGE SCALE GENOMIC DNA]</scope>
    <source>
        <strain evidence="12 13">E14</strain>
    </source>
</reference>
<dbReference type="RefSeq" id="WP_264851177.1">
    <property type="nucleotide sequence ID" value="NZ_BRXR01000001.1"/>
</dbReference>
<evidence type="ECO:0000256" key="1">
    <source>
        <dbReference type="ARBA" id="ARBA00004613"/>
    </source>
</evidence>
<organism evidence="12 13">
    <name type="scientific">Clostridium omnivorum</name>
    <dbReference type="NCBI Taxonomy" id="1604902"/>
    <lineage>
        <taxon>Bacteria</taxon>
        <taxon>Bacillati</taxon>
        <taxon>Bacillota</taxon>
        <taxon>Clostridia</taxon>
        <taxon>Eubacteriales</taxon>
        <taxon>Clostridiaceae</taxon>
        <taxon>Clostridium</taxon>
    </lineage>
</organism>
<evidence type="ECO:0000256" key="4">
    <source>
        <dbReference type="ARBA" id="ARBA00023235"/>
    </source>
</evidence>
<evidence type="ECO:0000256" key="3">
    <source>
        <dbReference type="ARBA" id="ARBA00022525"/>
    </source>
</evidence>
<dbReference type="Proteomes" id="UP001208567">
    <property type="component" value="Unassembled WGS sequence"/>
</dbReference>
<dbReference type="InterPro" id="IPR014347">
    <property type="entry name" value="Tautomerase/MIF_sf"/>
</dbReference>
<keyword evidence="4" id="KW-0413">Isomerase</keyword>
<evidence type="ECO:0000313" key="12">
    <source>
        <dbReference type="EMBL" id="GLC31853.1"/>
    </source>
</evidence>
<comment type="caution">
    <text evidence="12">The sequence shown here is derived from an EMBL/GenBank/DDBJ whole genome shotgun (WGS) entry which is preliminary data.</text>
</comment>
<dbReference type="EC" id="5.3.3.12" evidence="7"/>
<evidence type="ECO:0000313" key="13">
    <source>
        <dbReference type="Proteomes" id="UP001208567"/>
    </source>
</evidence>
<evidence type="ECO:0000256" key="9">
    <source>
        <dbReference type="ARBA" id="ARBA00041631"/>
    </source>
</evidence>
<dbReference type="Gene3D" id="3.30.429.10">
    <property type="entry name" value="Macrophage Migration Inhibitory Factor"/>
    <property type="match status" value="1"/>
</dbReference>
<evidence type="ECO:0000256" key="2">
    <source>
        <dbReference type="ARBA" id="ARBA00022514"/>
    </source>
</evidence>
<keyword evidence="2" id="KW-0202">Cytokine</keyword>
<keyword evidence="3" id="KW-0964">Secreted</keyword>
<gene>
    <name evidence="12" type="ORF">bsdE14_32630</name>
</gene>
<evidence type="ECO:0000256" key="6">
    <source>
        <dbReference type="ARBA" id="ARBA00036823"/>
    </source>
</evidence>
<dbReference type="SUPFAM" id="SSF55331">
    <property type="entry name" value="Tautomerase/MIF"/>
    <property type="match status" value="1"/>
</dbReference>
<dbReference type="Pfam" id="PF01187">
    <property type="entry name" value="MIF"/>
    <property type="match status" value="1"/>
</dbReference>
<evidence type="ECO:0000256" key="7">
    <source>
        <dbReference type="ARBA" id="ARBA00038932"/>
    </source>
</evidence>
<comment type="catalytic activity">
    <reaction evidence="6">
        <text>L-dopachrome = 5,6-dihydroxyindole-2-carboxylate</text>
        <dbReference type="Rhea" id="RHEA:13041"/>
        <dbReference type="ChEBI" id="CHEBI:16875"/>
        <dbReference type="ChEBI" id="CHEBI:57509"/>
        <dbReference type="EC" id="5.3.3.12"/>
    </reaction>
</comment>
<evidence type="ECO:0000256" key="10">
    <source>
        <dbReference type="ARBA" id="ARBA00041912"/>
    </source>
</evidence>
<comment type="catalytic activity">
    <reaction evidence="5">
        <text>3-phenylpyruvate = enol-phenylpyruvate</text>
        <dbReference type="Rhea" id="RHEA:17097"/>
        <dbReference type="ChEBI" id="CHEBI:16815"/>
        <dbReference type="ChEBI" id="CHEBI:18005"/>
        <dbReference type="EC" id="5.3.2.1"/>
    </reaction>
</comment>
<dbReference type="PANTHER" id="PTHR11954:SF6">
    <property type="entry name" value="MACROPHAGE MIGRATION INHIBITORY FACTOR"/>
    <property type="match status" value="1"/>
</dbReference>
<name>A0ABQ5N9F8_9CLOT</name>
<dbReference type="EMBL" id="BRXR01000001">
    <property type="protein sequence ID" value="GLC31853.1"/>
    <property type="molecule type" value="Genomic_DNA"/>
</dbReference>
<proteinExistence type="predicted"/>
<comment type="subcellular location">
    <subcellularLocation>
        <location evidence="1">Secreted</location>
    </subcellularLocation>
</comment>
<accession>A0ABQ5N9F8</accession>
<dbReference type="InterPro" id="IPR001398">
    <property type="entry name" value="Macrophage_inhib_fac"/>
</dbReference>